<dbReference type="AlphaFoldDB" id="A0A8T0H6T4"/>
<dbReference type="InterPro" id="IPR052988">
    <property type="entry name" value="Oryzine_lactonohydrolase"/>
</dbReference>
<dbReference type="Proteomes" id="UP000822688">
    <property type="component" value="Chromosome 7"/>
</dbReference>
<protein>
    <recommendedName>
        <fullName evidence="2">SMP-30/Gluconolactonase/LRE-like region domain-containing protein</fullName>
    </recommendedName>
</protein>
<evidence type="ECO:0000256" key="1">
    <source>
        <dbReference type="SAM" id="MobiDB-lite"/>
    </source>
</evidence>
<accession>A0A8T0H6T4</accession>
<comment type="caution">
    <text evidence="3">The sequence shown here is derived from an EMBL/GenBank/DDBJ whole genome shotgun (WGS) entry which is preliminary data.</text>
</comment>
<dbReference type="PANTHER" id="PTHR47064:SF2">
    <property type="entry name" value="SMP-30_GLUCONOLACTONASE_LRE-LIKE REGION DOMAIN-CONTAINING PROTEIN-RELATED"/>
    <property type="match status" value="1"/>
</dbReference>
<name>A0A8T0H6T4_CERPU</name>
<dbReference type="EMBL" id="CM026428">
    <property type="protein sequence ID" value="KAG0565868.1"/>
    <property type="molecule type" value="Genomic_DNA"/>
</dbReference>
<feature type="region of interest" description="Disordered" evidence="1">
    <location>
        <begin position="1"/>
        <end position="42"/>
    </location>
</feature>
<feature type="region of interest" description="Disordered" evidence="1">
    <location>
        <begin position="64"/>
        <end position="86"/>
    </location>
</feature>
<organism evidence="3 4">
    <name type="scientific">Ceratodon purpureus</name>
    <name type="common">Fire moss</name>
    <name type="synonym">Dicranum purpureum</name>
    <dbReference type="NCBI Taxonomy" id="3225"/>
    <lineage>
        <taxon>Eukaryota</taxon>
        <taxon>Viridiplantae</taxon>
        <taxon>Streptophyta</taxon>
        <taxon>Embryophyta</taxon>
        <taxon>Bryophyta</taxon>
        <taxon>Bryophytina</taxon>
        <taxon>Bryopsida</taxon>
        <taxon>Dicranidae</taxon>
        <taxon>Pseudoditrichales</taxon>
        <taxon>Ditrichaceae</taxon>
        <taxon>Ceratodon</taxon>
    </lineage>
</organism>
<feature type="compositionally biased region" description="Basic and acidic residues" evidence="1">
    <location>
        <begin position="31"/>
        <end position="41"/>
    </location>
</feature>
<evidence type="ECO:0000259" key="2">
    <source>
        <dbReference type="Pfam" id="PF08450"/>
    </source>
</evidence>
<keyword evidence="4" id="KW-1185">Reference proteome</keyword>
<proteinExistence type="predicted"/>
<feature type="domain" description="SMP-30/Gluconolactonase/LRE-like region" evidence="2">
    <location>
        <begin position="278"/>
        <end position="523"/>
    </location>
</feature>
<evidence type="ECO:0000313" key="4">
    <source>
        <dbReference type="Proteomes" id="UP000822688"/>
    </source>
</evidence>
<dbReference type="InterPro" id="IPR013658">
    <property type="entry name" value="SGL"/>
</dbReference>
<feature type="compositionally biased region" description="Polar residues" evidence="1">
    <location>
        <begin position="11"/>
        <end position="20"/>
    </location>
</feature>
<gene>
    <name evidence="3" type="ORF">KC19_7G019300</name>
</gene>
<dbReference type="Gene3D" id="2.120.10.30">
    <property type="entry name" value="TolB, C-terminal domain"/>
    <property type="match status" value="1"/>
</dbReference>
<dbReference type="PANTHER" id="PTHR47064">
    <property type="entry name" value="PUTATIVE (AFU_ORTHOLOGUE AFUA_1G08990)-RELATED"/>
    <property type="match status" value="1"/>
</dbReference>
<dbReference type="SUPFAM" id="SSF63829">
    <property type="entry name" value="Calcium-dependent phosphotriesterase"/>
    <property type="match status" value="1"/>
</dbReference>
<sequence>MQCNDLRKQGNGVSSGNGLSPSRVKLPESFMQRKDLDESSEKGSVIQKRACKFCGRRSCKIGLSKESAERARSPEMQPPSCQAPSTENVLGGLRQLTLQQQAQVEKSAASNIVRSCKPGHGASTPGSDRVLEPELEYSEIESTDDTGSKYQRRKRALSATALKLWAKLSPPPLLLTTSIAILAVLISYLHPARNMQELPPGTCYWHQGSLINNNASPNCHFEVRDAKFLEILGRSPRLESVVHTDVQGGGVYFPDFNELYYSTPVTKRGLILQGQNSQVRKVSLTTRKVTTVLPATDIASGMALDLEGNLLICEHGQGEKGGYIQRLDLKRLNTTIVADNWFGVPFNSPNDVVVKRDGSVWFTDTTYGWLKGHRSKPLVQNQIYRIAPGSGIVDAVADGFTLPNGLAFSEDEKLLYVTDGGSKYGNGKRDEIKPHHIYVFPVYSDGSLGTRRLFAAVGVYDRKTQALGVPNGIKVDTHGNVYIGSTDGVQVFDHKGRALGLIRISGVTNLGFGGDFLNKLFILNGTGIYCIELKAMGVGLHYASRRRRPRRY</sequence>
<reference evidence="3" key="1">
    <citation type="submission" date="2020-06" db="EMBL/GenBank/DDBJ databases">
        <title>WGS assembly of Ceratodon purpureus strain R40.</title>
        <authorList>
            <person name="Carey S.B."/>
            <person name="Jenkins J."/>
            <person name="Shu S."/>
            <person name="Lovell J.T."/>
            <person name="Sreedasyam A."/>
            <person name="Maumus F."/>
            <person name="Tiley G.P."/>
            <person name="Fernandez-Pozo N."/>
            <person name="Barry K."/>
            <person name="Chen C."/>
            <person name="Wang M."/>
            <person name="Lipzen A."/>
            <person name="Daum C."/>
            <person name="Saski C.A."/>
            <person name="Payton A.C."/>
            <person name="Mcbreen J.C."/>
            <person name="Conrad R.E."/>
            <person name="Kollar L.M."/>
            <person name="Olsson S."/>
            <person name="Huttunen S."/>
            <person name="Landis J.B."/>
            <person name="Wickett N.J."/>
            <person name="Johnson M.G."/>
            <person name="Rensing S.A."/>
            <person name="Grimwood J."/>
            <person name="Schmutz J."/>
            <person name="Mcdaniel S.F."/>
        </authorList>
    </citation>
    <scope>NUCLEOTIDE SEQUENCE</scope>
    <source>
        <strain evidence="3">R40</strain>
    </source>
</reference>
<dbReference type="Pfam" id="PF08450">
    <property type="entry name" value="SGL"/>
    <property type="match status" value="1"/>
</dbReference>
<dbReference type="InterPro" id="IPR011042">
    <property type="entry name" value="6-blade_b-propeller_TolB-like"/>
</dbReference>
<evidence type="ECO:0000313" key="3">
    <source>
        <dbReference type="EMBL" id="KAG0565868.1"/>
    </source>
</evidence>